<dbReference type="InterPro" id="IPR023885">
    <property type="entry name" value="4Fe4S-binding_SPASM_dom"/>
</dbReference>
<dbReference type="PROSITE" id="PS51918">
    <property type="entry name" value="RADICAL_SAM"/>
    <property type="match status" value="1"/>
</dbReference>
<evidence type="ECO:0000313" key="8">
    <source>
        <dbReference type="EMBL" id="TCL43459.1"/>
    </source>
</evidence>
<evidence type="ECO:0000256" key="6">
    <source>
        <dbReference type="ARBA" id="ARBA00023601"/>
    </source>
</evidence>
<dbReference type="Gene3D" id="3.20.20.70">
    <property type="entry name" value="Aldolase class I"/>
    <property type="match status" value="1"/>
</dbReference>
<dbReference type="SUPFAM" id="SSF102114">
    <property type="entry name" value="Radical SAM enzymes"/>
    <property type="match status" value="1"/>
</dbReference>
<evidence type="ECO:0000259" key="7">
    <source>
        <dbReference type="PROSITE" id="PS51918"/>
    </source>
</evidence>
<accession>A0A9X8Y888</accession>
<comment type="similarity">
    <text evidence="6">Belongs to the radical SAM superfamily. Anaerobic sulfatase-maturating enzyme family.</text>
</comment>
<evidence type="ECO:0000256" key="2">
    <source>
        <dbReference type="ARBA" id="ARBA00022691"/>
    </source>
</evidence>
<dbReference type="Pfam" id="PF04055">
    <property type="entry name" value="Radical_SAM"/>
    <property type="match status" value="1"/>
</dbReference>
<dbReference type="PANTHER" id="PTHR43273">
    <property type="entry name" value="ANAEROBIC SULFATASE-MATURATING ENZYME HOMOLOG ASLB-RELATED"/>
    <property type="match status" value="1"/>
</dbReference>
<sequence length="371" mass="41854">MKDVSLLIKPASGGCNLRCGYCFYADEAEKREVPSYGIMPRETLRAIVRRALESAHGSCTFVFQGGEPTLAGLPFYRDLIEYERLYNRRGLPIYHAIQTNGILLDRDWTGFLKTNGFLVGLSLDGTKESHDRYRLAPNGGGTFQKVLAAAQRLQSGGVPFNLLTVVTADVARQAGKIYGFYGRSGFRYQQYIPCLDPLGEAPGGHPYSLTPRLYGEFLCALFDLWLRDLMRGEYVYIRYFENLLGLLAGEFPESCGLCGECSPQLLIEADGGVYPCDFYALDEWRLGNLCDDSFETIERRRQESGFIALSRRKDPKCAACRWYPLCRGGCRRECEPALDGRLGLNYFCESYEMFLSHALPGLREAARIRKR</sequence>
<dbReference type="InterPro" id="IPR058240">
    <property type="entry name" value="rSAM_sf"/>
</dbReference>
<evidence type="ECO:0000256" key="3">
    <source>
        <dbReference type="ARBA" id="ARBA00022723"/>
    </source>
</evidence>
<dbReference type="InterPro" id="IPR013785">
    <property type="entry name" value="Aldolase_TIM"/>
</dbReference>
<dbReference type="InterPro" id="IPR023867">
    <property type="entry name" value="Sulphatase_maturase_rSAM"/>
</dbReference>
<reference evidence="8 9" key="1">
    <citation type="submission" date="2019-03" db="EMBL/GenBank/DDBJ databases">
        <title>Genomic Encyclopedia of Type Strains, Phase IV (KMG-IV): sequencing the most valuable type-strain genomes for metagenomic binning, comparative biology and taxonomic classification.</title>
        <authorList>
            <person name="Goeker M."/>
        </authorList>
    </citation>
    <scope>NUCLEOTIDE SEQUENCE [LARGE SCALE GENOMIC DNA]</scope>
    <source>
        <strain evidence="8 9">DSM 100433</strain>
    </source>
</reference>
<gene>
    <name evidence="8" type="ORF">EDD78_10589</name>
</gene>
<comment type="caution">
    <text evidence="8">The sequence shown here is derived from an EMBL/GenBank/DDBJ whole genome shotgun (WGS) entry which is preliminary data.</text>
</comment>
<dbReference type="EMBL" id="SLUK01000005">
    <property type="protein sequence ID" value="TCL43459.1"/>
    <property type="molecule type" value="Genomic_DNA"/>
</dbReference>
<dbReference type="RefSeq" id="WP_132084456.1">
    <property type="nucleotide sequence ID" value="NZ_SLUK01000005.1"/>
</dbReference>
<dbReference type="NCBIfam" id="TIGR04085">
    <property type="entry name" value="rSAM_more_4Fe4S"/>
    <property type="match status" value="1"/>
</dbReference>
<organism evidence="8 9">
    <name type="scientific">Harryflintia acetispora</name>
    <dbReference type="NCBI Taxonomy" id="1849041"/>
    <lineage>
        <taxon>Bacteria</taxon>
        <taxon>Bacillati</taxon>
        <taxon>Bacillota</taxon>
        <taxon>Clostridia</taxon>
        <taxon>Eubacteriales</taxon>
        <taxon>Oscillospiraceae</taxon>
        <taxon>Harryflintia</taxon>
    </lineage>
</organism>
<dbReference type="CDD" id="cd01335">
    <property type="entry name" value="Radical_SAM"/>
    <property type="match status" value="1"/>
</dbReference>
<dbReference type="SFLD" id="SFLDG01384">
    <property type="entry name" value="thioether_bond_formation_requi"/>
    <property type="match status" value="1"/>
</dbReference>
<name>A0A9X8Y888_9FIRM</name>
<dbReference type="InterPro" id="IPR034485">
    <property type="entry name" value="Anaerobic_Cys-type_sulfatase-m"/>
</dbReference>
<keyword evidence="4" id="KW-0408">Iron</keyword>
<evidence type="ECO:0000256" key="4">
    <source>
        <dbReference type="ARBA" id="ARBA00023004"/>
    </source>
</evidence>
<dbReference type="NCBIfam" id="TIGR03942">
    <property type="entry name" value="sulfatase_rSAM"/>
    <property type="match status" value="1"/>
</dbReference>
<keyword evidence="3" id="KW-0479">Metal-binding</keyword>
<dbReference type="AlphaFoldDB" id="A0A9X8Y888"/>
<keyword evidence="9" id="KW-1185">Reference proteome</keyword>
<protein>
    <recommendedName>
        <fullName evidence="7">Radical SAM core domain-containing protein</fullName>
    </recommendedName>
</protein>
<dbReference type="Pfam" id="PF13186">
    <property type="entry name" value="SPASM"/>
    <property type="match status" value="1"/>
</dbReference>
<dbReference type="SFLD" id="SFLDG01072">
    <property type="entry name" value="dehydrogenase_like"/>
    <property type="match status" value="1"/>
</dbReference>
<dbReference type="SFLD" id="SFLDF00289">
    <property type="entry name" value="anaerobic_Cys-type_sulfatase-m"/>
    <property type="match status" value="1"/>
</dbReference>
<dbReference type="InterPro" id="IPR007197">
    <property type="entry name" value="rSAM"/>
</dbReference>
<proteinExistence type="inferred from homology"/>
<dbReference type="GO" id="GO:0016491">
    <property type="term" value="F:oxidoreductase activity"/>
    <property type="evidence" value="ECO:0007669"/>
    <property type="project" value="InterPro"/>
</dbReference>
<evidence type="ECO:0000256" key="1">
    <source>
        <dbReference type="ARBA" id="ARBA00001966"/>
    </source>
</evidence>
<dbReference type="NCBIfam" id="NF010321">
    <property type="entry name" value="PRK13758.1"/>
    <property type="match status" value="1"/>
</dbReference>
<evidence type="ECO:0000256" key="5">
    <source>
        <dbReference type="ARBA" id="ARBA00023014"/>
    </source>
</evidence>
<dbReference type="GO" id="GO:0046872">
    <property type="term" value="F:metal ion binding"/>
    <property type="evidence" value="ECO:0007669"/>
    <property type="project" value="UniProtKB-KW"/>
</dbReference>
<dbReference type="GO" id="GO:0051536">
    <property type="term" value="F:iron-sulfur cluster binding"/>
    <property type="evidence" value="ECO:0007669"/>
    <property type="project" value="UniProtKB-KW"/>
</dbReference>
<feature type="domain" description="Radical SAM core" evidence="7">
    <location>
        <begin position="1"/>
        <end position="227"/>
    </location>
</feature>
<dbReference type="PANTHER" id="PTHR43273:SF3">
    <property type="entry name" value="ANAEROBIC SULFATASE-MATURATING ENZYME HOMOLOG ASLB-RELATED"/>
    <property type="match status" value="1"/>
</dbReference>
<keyword evidence="2" id="KW-0949">S-adenosyl-L-methionine</keyword>
<keyword evidence="5" id="KW-0411">Iron-sulfur</keyword>
<evidence type="ECO:0000313" key="9">
    <source>
        <dbReference type="Proteomes" id="UP000294682"/>
    </source>
</evidence>
<comment type="cofactor">
    <cofactor evidence="1">
        <name>[4Fe-4S] cluster</name>
        <dbReference type="ChEBI" id="CHEBI:49883"/>
    </cofactor>
</comment>
<dbReference type="SFLD" id="SFLDG01386">
    <property type="entry name" value="main_SPASM_domain-containing"/>
    <property type="match status" value="1"/>
</dbReference>
<dbReference type="SFLD" id="SFLDS00029">
    <property type="entry name" value="Radical_SAM"/>
    <property type="match status" value="1"/>
</dbReference>
<dbReference type="SFLD" id="SFLDG01067">
    <property type="entry name" value="SPASM/twitch_domain_containing"/>
    <property type="match status" value="1"/>
</dbReference>
<dbReference type="Proteomes" id="UP000294682">
    <property type="component" value="Unassembled WGS sequence"/>
</dbReference>